<organism evidence="6 7">
    <name type="scientific">Gomphillus americanus</name>
    <dbReference type="NCBI Taxonomy" id="1940652"/>
    <lineage>
        <taxon>Eukaryota</taxon>
        <taxon>Fungi</taxon>
        <taxon>Dikarya</taxon>
        <taxon>Ascomycota</taxon>
        <taxon>Pezizomycotina</taxon>
        <taxon>Lecanoromycetes</taxon>
        <taxon>OSLEUM clade</taxon>
        <taxon>Ostropomycetidae</taxon>
        <taxon>Ostropales</taxon>
        <taxon>Graphidaceae</taxon>
        <taxon>Gomphilloideae</taxon>
        <taxon>Gomphillus</taxon>
    </lineage>
</organism>
<dbReference type="InterPro" id="IPR003653">
    <property type="entry name" value="Peptidase_C48_C"/>
</dbReference>
<dbReference type="GO" id="GO:0006508">
    <property type="term" value="P:proteolysis"/>
    <property type="evidence" value="ECO:0007669"/>
    <property type="project" value="UniProtKB-KW"/>
</dbReference>
<proteinExistence type="inferred from homology"/>
<accession>A0A8H3IHT8</accession>
<keyword evidence="4" id="KW-0788">Thiol protease</keyword>
<dbReference type="PANTHER" id="PTHR46468:SF1">
    <property type="entry name" value="SENTRIN-SPECIFIC PROTEASE 8"/>
    <property type="match status" value="1"/>
</dbReference>
<reference evidence="6" key="1">
    <citation type="submission" date="2021-03" db="EMBL/GenBank/DDBJ databases">
        <authorList>
            <person name="Tagirdzhanova G."/>
        </authorList>
    </citation>
    <scope>NUCLEOTIDE SEQUENCE</scope>
</reference>
<comment type="caution">
    <text evidence="6">The sequence shown here is derived from an EMBL/GenBank/DDBJ whole genome shotgun (WGS) entry which is preliminary data.</text>
</comment>
<dbReference type="SUPFAM" id="SSF54001">
    <property type="entry name" value="Cysteine proteinases"/>
    <property type="match status" value="1"/>
</dbReference>
<sequence>MAGDTLHNMKPEDPYLSYHDVLLTKEDVDTLRDDWLTDNVISFYEEYLEHETLTKHETANIVLLRPSMTLMLFVSDDPESLKEALPPFKGVSHIFLPINDNTDTEKAEGGSHWSLLVVSTIDKKAFHYDSLASANRKESRIVAHKMGRLLGYELAYIDLEDTPQQTNSSDCGVFVCMIMANLLITRLLTRHNGEQIHMNLRNKPMDAHRARLNILRLINDLRRLGQKRRSL</sequence>
<keyword evidence="2" id="KW-0645">Protease</keyword>
<protein>
    <recommendedName>
        <fullName evidence="5">Ubiquitin-like protease family profile domain-containing protein</fullName>
    </recommendedName>
</protein>
<dbReference type="AlphaFoldDB" id="A0A8H3IHT8"/>
<dbReference type="GO" id="GO:0000338">
    <property type="term" value="P:protein deneddylation"/>
    <property type="evidence" value="ECO:0007669"/>
    <property type="project" value="UniProtKB-ARBA"/>
</dbReference>
<gene>
    <name evidence="6" type="ORF">GOMPHAMPRED_001718</name>
</gene>
<dbReference type="Proteomes" id="UP000664169">
    <property type="component" value="Unassembled WGS sequence"/>
</dbReference>
<evidence type="ECO:0000256" key="4">
    <source>
        <dbReference type="ARBA" id="ARBA00022807"/>
    </source>
</evidence>
<evidence type="ECO:0000256" key="1">
    <source>
        <dbReference type="ARBA" id="ARBA00005234"/>
    </source>
</evidence>
<evidence type="ECO:0000313" key="7">
    <source>
        <dbReference type="Proteomes" id="UP000664169"/>
    </source>
</evidence>
<dbReference type="FunFam" id="3.40.395.10:FF:000008">
    <property type="entry name" value="Ulp1 protease family protein"/>
    <property type="match status" value="1"/>
</dbReference>
<comment type="similarity">
    <text evidence="1">Belongs to the peptidase C48 family.</text>
</comment>
<dbReference type="PANTHER" id="PTHR46468">
    <property type="entry name" value="SENTRIN-SPECIFIC PROTEASE 8"/>
    <property type="match status" value="1"/>
</dbReference>
<evidence type="ECO:0000259" key="5">
    <source>
        <dbReference type="PROSITE" id="PS50600"/>
    </source>
</evidence>
<dbReference type="GO" id="GO:0008234">
    <property type="term" value="F:cysteine-type peptidase activity"/>
    <property type="evidence" value="ECO:0007669"/>
    <property type="project" value="UniProtKB-KW"/>
</dbReference>
<dbReference type="PROSITE" id="PS50600">
    <property type="entry name" value="ULP_PROTEASE"/>
    <property type="match status" value="1"/>
</dbReference>
<feature type="domain" description="Ubiquitin-like protease family profile" evidence="5">
    <location>
        <begin position="21"/>
        <end position="182"/>
    </location>
</feature>
<evidence type="ECO:0000313" key="6">
    <source>
        <dbReference type="EMBL" id="CAF9919253.1"/>
    </source>
</evidence>
<dbReference type="EMBL" id="CAJPDQ010000014">
    <property type="protein sequence ID" value="CAF9919253.1"/>
    <property type="molecule type" value="Genomic_DNA"/>
</dbReference>
<evidence type="ECO:0000256" key="3">
    <source>
        <dbReference type="ARBA" id="ARBA00022801"/>
    </source>
</evidence>
<evidence type="ECO:0000256" key="2">
    <source>
        <dbReference type="ARBA" id="ARBA00022670"/>
    </source>
</evidence>
<name>A0A8H3IHT8_9LECA</name>
<dbReference type="OrthoDB" id="5065855at2759"/>
<dbReference type="InterPro" id="IPR038765">
    <property type="entry name" value="Papain-like_cys_pep_sf"/>
</dbReference>
<dbReference type="Pfam" id="PF02902">
    <property type="entry name" value="Peptidase_C48"/>
    <property type="match status" value="1"/>
</dbReference>
<dbReference type="Gene3D" id="3.40.395.10">
    <property type="entry name" value="Adenoviral Proteinase, Chain A"/>
    <property type="match status" value="1"/>
</dbReference>
<keyword evidence="3" id="KW-0378">Hydrolase</keyword>
<keyword evidence="7" id="KW-1185">Reference proteome</keyword>
<dbReference type="InterPro" id="IPR044613">
    <property type="entry name" value="Nep1/2-like"/>
</dbReference>
<dbReference type="GO" id="GO:0019784">
    <property type="term" value="F:deNEDDylase activity"/>
    <property type="evidence" value="ECO:0007669"/>
    <property type="project" value="InterPro"/>
</dbReference>